<evidence type="ECO:0000256" key="4">
    <source>
        <dbReference type="ARBA" id="ARBA00022960"/>
    </source>
</evidence>
<proteinExistence type="inferred from homology"/>
<dbReference type="GO" id="GO:0004180">
    <property type="term" value="F:carboxypeptidase activity"/>
    <property type="evidence" value="ECO:0007669"/>
    <property type="project" value="UniProtKB-KW"/>
</dbReference>
<dbReference type="Gene3D" id="3.40.710.10">
    <property type="entry name" value="DD-peptidase/beta-lactamase superfamily"/>
    <property type="match status" value="1"/>
</dbReference>
<protein>
    <submittedName>
        <fullName evidence="11">D-alanyl-D-alanine carboxypeptidase</fullName>
    </submittedName>
</protein>
<dbReference type="InterPro" id="IPR007730">
    <property type="entry name" value="SPOR-like_dom"/>
</dbReference>
<dbReference type="SUPFAM" id="SSF56601">
    <property type="entry name" value="beta-lactamase/transpeptidase-like"/>
    <property type="match status" value="1"/>
</dbReference>
<gene>
    <name evidence="11" type="ORF">SAMN06265374_3779</name>
</gene>
<dbReference type="PRINTS" id="PR00725">
    <property type="entry name" value="DADACBPTASE1"/>
</dbReference>
<feature type="chain" id="PRO_5046839062" evidence="9">
    <location>
        <begin position="36"/>
        <end position="563"/>
    </location>
</feature>
<dbReference type="EMBL" id="FXTT01000005">
    <property type="protein sequence ID" value="SMP33605.1"/>
    <property type="molecule type" value="Genomic_DNA"/>
</dbReference>
<dbReference type="Pfam" id="PF00768">
    <property type="entry name" value="Peptidase_S11"/>
    <property type="match status" value="1"/>
</dbReference>
<dbReference type="PROSITE" id="PS51724">
    <property type="entry name" value="SPOR"/>
    <property type="match status" value="1"/>
</dbReference>
<dbReference type="Proteomes" id="UP001157914">
    <property type="component" value="Unassembled WGS sequence"/>
</dbReference>
<dbReference type="InterPro" id="IPR001967">
    <property type="entry name" value="Peptidase_S11_N"/>
</dbReference>
<evidence type="ECO:0000256" key="3">
    <source>
        <dbReference type="ARBA" id="ARBA00022801"/>
    </source>
</evidence>
<evidence type="ECO:0000256" key="5">
    <source>
        <dbReference type="ARBA" id="ARBA00022984"/>
    </source>
</evidence>
<feature type="signal peptide" evidence="9">
    <location>
        <begin position="1"/>
        <end position="35"/>
    </location>
</feature>
<dbReference type="SUPFAM" id="SSF110997">
    <property type="entry name" value="Sporulation related repeat"/>
    <property type="match status" value="1"/>
</dbReference>
<keyword evidence="11" id="KW-0121">Carboxypeptidase</keyword>
<keyword evidence="5" id="KW-0573">Peptidoglycan synthesis</keyword>
<keyword evidence="11" id="KW-0645">Protease</keyword>
<comment type="caution">
    <text evidence="11">The sequence shown here is derived from an EMBL/GenBank/DDBJ whole genome shotgun (WGS) entry which is preliminary data.</text>
</comment>
<sequence>MFGMRLLRTVRKFASLGKTLTLSALLVYAPATAMANPLYAGIVVDAKTGKTLYAAHADSYRFPASLTKIMTTYIIFEELEAGRLSMSSRFKVSKNAAAEVPSKLGLKPGTTISVKDAIGALVTKSANDVATTVAENIEGSEAAFARRMTRTARQLGMNKTTFRNAHGLPNSKQRTTARDMATLGRAIQERFPEYYKLFNTRVYTYKGRRLNNHNRLLGRVKGVDGIKTGYIRASGFNLVTSVKRDGRHIVAVVMGGRTGARRNAHMTDLIGRYLHKASRGPRTAPLIASPGKVRTFVAANLENPPLPAKKPGSEPAPATGAPMVLAFTATGSAAPVPAPAPEDVIPAAAAAAPAIVPGFGSDVPLPPKMVKQRFDRTFAVANALPPVPQAAPDAPLTTQSISTAALKAAAQREEAPDLPTRSDERAPTAPLPVKTVKVEPIQITPGTAPAIVAASAVGAPVEEDVSPEDNVTVATNNTPDIEPGWQVQIAATETEGQAITMLKQAKSKTGSALRGKVPYTEPVETGGQTLYRARFVGFDTKSAAWKACKSLKRARYACFAIYQ</sequence>
<name>A0ABY1PHI8_9HYPH</name>
<keyword evidence="4" id="KW-0133">Cell shape</keyword>
<evidence type="ECO:0000256" key="2">
    <source>
        <dbReference type="ARBA" id="ARBA00022729"/>
    </source>
</evidence>
<evidence type="ECO:0000313" key="11">
    <source>
        <dbReference type="EMBL" id="SMP33605.1"/>
    </source>
</evidence>
<feature type="compositionally biased region" description="Basic and acidic residues" evidence="8">
    <location>
        <begin position="410"/>
        <end position="426"/>
    </location>
</feature>
<keyword evidence="3" id="KW-0378">Hydrolase</keyword>
<dbReference type="Gene3D" id="3.30.70.1070">
    <property type="entry name" value="Sporulation related repeat"/>
    <property type="match status" value="1"/>
</dbReference>
<keyword evidence="2 9" id="KW-0732">Signal</keyword>
<comment type="similarity">
    <text evidence="1 7">Belongs to the peptidase S11 family.</text>
</comment>
<evidence type="ECO:0000313" key="12">
    <source>
        <dbReference type="Proteomes" id="UP001157914"/>
    </source>
</evidence>
<dbReference type="InterPro" id="IPR012338">
    <property type="entry name" value="Beta-lactam/transpept-like"/>
</dbReference>
<organism evidence="11 12">
    <name type="scientific">Roseibium denhamense</name>
    <dbReference type="NCBI Taxonomy" id="76305"/>
    <lineage>
        <taxon>Bacteria</taxon>
        <taxon>Pseudomonadati</taxon>
        <taxon>Pseudomonadota</taxon>
        <taxon>Alphaproteobacteria</taxon>
        <taxon>Hyphomicrobiales</taxon>
        <taxon>Stappiaceae</taxon>
        <taxon>Roseibium</taxon>
    </lineage>
</organism>
<keyword evidence="12" id="KW-1185">Reference proteome</keyword>
<evidence type="ECO:0000256" key="6">
    <source>
        <dbReference type="ARBA" id="ARBA00023316"/>
    </source>
</evidence>
<dbReference type="Pfam" id="PF05036">
    <property type="entry name" value="SPOR"/>
    <property type="match status" value="1"/>
</dbReference>
<dbReference type="InterPro" id="IPR036680">
    <property type="entry name" value="SPOR-like_sf"/>
</dbReference>
<evidence type="ECO:0000256" key="1">
    <source>
        <dbReference type="ARBA" id="ARBA00007164"/>
    </source>
</evidence>
<dbReference type="InterPro" id="IPR018044">
    <property type="entry name" value="Peptidase_S11"/>
</dbReference>
<feature type="domain" description="SPOR" evidence="10">
    <location>
        <begin position="479"/>
        <end position="563"/>
    </location>
</feature>
<evidence type="ECO:0000259" key="10">
    <source>
        <dbReference type="PROSITE" id="PS51724"/>
    </source>
</evidence>
<evidence type="ECO:0000256" key="8">
    <source>
        <dbReference type="SAM" id="MobiDB-lite"/>
    </source>
</evidence>
<feature type="region of interest" description="Disordered" evidence="8">
    <location>
        <begin position="409"/>
        <end position="429"/>
    </location>
</feature>
<reference evidence="11 12" key="1">
    <citation type="submission" date="2017-05" db="EMBL/GenBank/DDBJ databases">
        <authorList>
            <person name="Varghese N."/>
            <person name="Submissions S."/>
        </authorList>
    </citation>
    <scope>NUCLEOTIDE SEQUENCE [LARGE SCALE GENOMIC DNA]</scope>
    <source>
        <strain evidence="11 12">DSM 15949</strain>
    </source>
</reference>
<dbReference type="PANTHER" id="PTHR21581">
    <property type="entry name" value="D-ALANYL-D-ALANINE CARBOXYPEPTIDASE"/>
    <property type="match status" value="1"/>
</dbReference>
<keyword evidence="6" id="KW-0961">Cell wall biogenesis/degradation</keyword>
<dbReference type="PANTHER" id="PTHR21581:SF6">
    <property type="entry name" value="TRAFFICKING PROTEIN PARTICLE COMPLEX SUBUNIT 12"/>
    <property type="match status" value="1"/>
</dbReference>
<evidence type="ECO:0000256" key="7">
    <source>
        <dbReference type="RuleBase" id="RU004016"/>
    </source>
</evidence>
<accession>A0ABY1PHI8</accession>
<evidence type="ECO:0000256" key="9">
    <source>
        <dbReference type="SAM" id="SignalP"/>
    </source>
</evidence>